<evidence type="ECO:0000313" key="10">
    <source>
        <dbReference type="Proteomes" id="UP000018468"/>
    </source>
</evidence>
<dbReference type="InParanoid" id="W5NC79"/>
<dbReference type="GO" id="GO:0005524">
    <property type="term" value="F:ATP binding"/>
    <property type="evidence" value="ECO:0007669"/>
    <property type="project" value="UniProtKB-UniRule"/>
</dbReference>
<proteinExistence type="inferred from homology"/>
<evidence type="ECO:0000256" key="1">
    <source>
        <dbReference type="ARBA" id="ARBA00022527"/>
    </source>
</evidence>
<evidence type="ECO:0000256" key="3">
    <source>
        <dbReference type="ARBA" id="ARBA00022741"/>
    </source>
</evidence>
<dbReference type="Bgee" id="ENSLOCG00000014812">
    <property type="expression patterns" value="Expressed in ovary and 3 other cell types or tissues"/>
</dbReference>
<dbReference type="KEGG" id="loc:102685505"/>
<accession>W5NC79</accession>
<dbReference type="OrthoDB" id="437530at2759"/>
<feature type="domain" description="Protein kinase" evidence="8">
    <location>
        <begin position="45"/>
        <end position="372"/>
    </location>
</feature>
<dbReference type="PROSITE" id="PS50011">
    <property type="entry name" value="PROTEIN_KINASE_DOM"/>
    <property type="match status" value="1"/>
</dbReference>
<feature type="binding site" evidence="6">
    <location>
        <position position="74"/>
    </location>
    <ligand>
        <name>ATP</name>
        <dbReference type="ChEBI" id="CHEBI:30616"/>
    </ligand>
</feature>
<evidence type="ECO:0000256" key="7">
    <source>
        <dbReference type="RuleBase" id="RU000304"/>
    </source>
</evidence>
<dbReference type="GeneID" id="102685505"/>
<keyword evidence="2" id="KW-0808">Transferase</keyword>
<keyword evidence="4" id="KW-0418">Kinase</keyword>
<comment type="similarity">
    <text evidence="7">Belongs to the protein kinase superfamily.</text>
</comment>
<dbReference type="InterPro" id="IPR008271">
    <property type="entry name" value="Ser/Thr_kinase_AS"/>
</dbReference>
<dbReference type="InterPro" id="IPR017441">
    <property type="entry name" value="Protein_kinase_ATP_BS"/>
</dbReference>
<dbReference type="Gene3D" id="1.10.510.10">
    <property type="entry name" value="Transferase(Phosphotransferase) domain 1"/>
    <property type="match status" value="1"/>
</dbReference>
<dbReference type="PANTHER" id="PTHR24058">
    <property type="entry name" value="DUAL SPECIFICITY PROTEIN KINASE"/>
    <property type="match status" value="1"/>
</dbReference>
<reference evidence="9" key="2">
    <citation type="submission" date="2025-08" db="UniProtKB">
        <authorList>
            <consortium name="Ensembl"/>
        </authorList>
    </citation>
    <scope>IDENTIFICATION</scope>
</reference>
<protein>
    <submittedName>
        <fullName evidence="9">Homeodomain interacting protein kinase 4</fullName>
    </submittedName>
</protein>
<dbReference type="HOGENOM" id="CLU_000288_5_15_1"/>
<dbReference type="Ensembl" id="ENSLOCT00000018270.1">
    <property type="protein sequence ID" value="ENSLOCP00000018238.1"/>
    <property type="gene ID" value="ENSLOCG00000014812.1"/>
</dbReference>
<dbReference type="InterPro" id="IPR000719">
    <property type="entry name" value="Prot_kinase_dom"/>
</dbReference>
<evidence type="ECO:0000256" key="4">
    <source>
        <dbReference type="ARBA" id="ARBA00022777"/>
    </source>
</evidence>
<evidence type="ECO:0000313" key="9">
    <source>
        <dbReference type="Ensembl" id="ENSLOCP00000018238.1"/>
    </source>
</evidence>
<dbReference type="PANTHER" id="PTHR24058:SF46">
    <property type="entry name" value="HOMEODOMAIN-INTERACTING PROTEIN KINASE 4"/>
    <property type="match status" value="1"/>
</dbReference>
<dbReference type="GO" id="GO:0005737">
    <property type="term" value="C:cytoplasm"/>
    <property type="evidence" value="ECO:0000318"/>
    <property type="project" value="GO_Central"/>
</dbReference>
<keyword evidence="10" id="KW-1185">Reference proteome</keyword>
<keyword evidence="5 6" id="KW-0067">ATP-binding</keyword>
<name>W5NC79_LEPOC</name>
<evidence type="ECO:0000256" key="5">
    <source>
        <dbReference type="ARBA" id="ARBA00022840"/>
    </source>
</evidence>
<dbReference type="Proteomes" id="UP000018468">
    <property type="component" value="Linkage group LG2"/>
</dbReference>
<dbReference type="Gene3D" id="3.30.200.20">
    <property type="entry name" value="Phosphorylase Kinase, domain 1"/>
    <property type="match status" value="1"/>
</dbReference>
<dbReference type="PROSITE" id="PS00108">
    <property type="entry name" value="PROTEIN_KINASE_ST"/>
    <property type="match status" value="1"/>
</dbReference>
<dbReference type="GeneTree" id="ENSGT00940000161512"/>
<evidence type="ECO:0000259" key="8">
    <source>
        <dbReference type="PROSITE" id="PS50011"/>
    </source>
</evidence>
<keyword evidence="1 7" id="KW-0723">Serine/threonine-protein kinase</keyword>
<dbReference type="InterPro" id="IPR011009">
    <property type="entry name" value="Kinase-like_dom_sf"/>
</dbReference>
<dbReference type="Pfam" id="PF00069">
    <property type="entry name" value="Pkinase"/>
    <property type="match status" value="1"/>
</dbReference>
<dbReference type="EMBL" id="AHAT01023872">
    <property type="status" value="NOT_ANNOTATED_CDS"/>
    <property type="molecule type" value="Genomic_DNA"/>
</dbReference>
<dbReference type="SMART" id="SM00220">
    <property type="entry name" value="S_TKc"/>
    <property type="match status" value="1"/>
</dbReference>
<organism evidence="9 10">
    <name type="scientific">Lepisosteus oculatus</name>
    <name type="common">Spotted gar</name>
    <dbReference type="NCBI Taxonomy" id="7918"/>
    <lineage>
        <taxon>Eukaryota</taxon>
        <taxon>Metazoa</taxon>
        <taxon>Chordata</taxon>
        <taxon>Craniata</taxon>
        <taxon>Vertebrata</taxon>
        <taxon>Euteleostomi</taxon>
        <taxon>Actinopterygii</taxon>
        <taxon>Neopterygii</taxon>
        <taxon>Holostei</taxon>
        <taxon>Semionotiformes</taxon>
        <taxon>Lepisosteidae</taxon>
        <taxon>Lepisosteus</taxon>
    </lineage>
</organism>
<dbReference type="GO" id="GO:0004674">
    <property type="term" value="F:protein serine/threonine kinase activity"/>
    <property type="evidence" value="ECO:0000318"/>
    <property type="project" value="GO_Central"/>
</dbReference>
<dbReference type="SUPFAM" id="SSF56112">
    <property type="entry name" value="Protein kinase-like (PK-like)"/>
    <property type="match status" value="1"/>
</dbReference>
<dbReference type="PROSITE" id="PS00107">
    <property type="entry name" value="PROTEIN_KINASE_ATP"/>
    <property type="match status" value="1"/>
</dbReference>
<evidence type="ECO:0000256" key="6">
    <source>
        <dbReference type="PROSITE-ProRule" id="PRU10141"/>
    </source>
</evidence>
<evidence type="ECO:0000256" key="2">
    <source>
        <dbReference type="ARBA" id="ARBA00022679"/>
    </source>
</evidence>
<dbReference type="GO" id="GO:0004713">
    <property type="term" value="F:protein tyrosine kinase activity"/>
    <property type="evidence" value="ECO:0000318"/>
    <property type="project" value="GO_Central"/>
</dbReference>
<keyword evidence="3 6" id="KW-0547">Nucleotide-binding</keyword>
<sequence>MPQRPAGHCCAPAFQNTGASRAAGKPQAAREERDMSVLRSGTEVYELVETLGRGTFGEVAKYWRRSTGEMVAIKSLRADAQRSRVIANELKLLAALSRARLDRCPIVLFHEAFRDARQHYLVFELLEQNLFQLLRERGFRPLAARHIRAVARQLLGALARLKELSVIHTDLKPENVMLVDHSRWPFRVKLIDFGSASIFSEVRFVREPYIQSRFYRSPEVLLGLPFCEKVDMWSLGCVTAELLLGWPLYPGDSELEQVRLICRTQGLPGAHLLDRASKAHLFFQRGRSCRGAVQWQLKPDPQGPPVQSRPPLASLDQLASVHPPEEAPEFLPEDVAAEASDRRSLVELLKRMLTLDSHQRINPRAALRHPFVSLR</sequence>
<reference evidence="9" key="3">
    <citation type="submission" date="2025-09" db="UniProtKB">
        <authorList>
            <consortium name="Ensembl"/>
        </authorList>
    </citation>
    <scope>IDENTIFICATION</scope>
</reference>
<dbReference type="GO" id="GO:0005634">
    <property type="term" value="C:nucleus"/>
    <property type="evidence" value="ECO:0000318"/>
    <property type="project" value="GO_Central"/>
</dbReference>
<reference evidence="10" key="1">
    <citation type="submission" date="2011-12" db="EMBL/GenBank/DDBJ databases">
        <title>The Draft Genome of Lepisosteus oculatus.</title>
        <authorList>
            <consortium name="The Broad Institute Genome Assembly &amp; Analysis Group"/>
            <consortium name="Computational R&amp;D Group"/>
            <consortium name="and Sequencing Platform"/>
            <person name="Di Palma F."/>
            <person name="Alfoldi J."/>
            <person name="Johnson J."/>
            <person name="Berlin A."/>
            <person name="Gnerre S."/>
            <person name="Jaffe D."/>
            <person name="MacCallum I."/>
            <person name="Young S."/>
            <person name="Walker B.J."/>
            <person name="Lander E.S."/>
            <person name="Lindblad-Toh K."/>
        </authorList>
    </citation>
    <scope>NUCLEOTIDE SEQUENCE [LARGE SCALE GENOMIC DNA]</scope>
</reference>
<dbReference type="STRING" id="7918.ENSLOCP00000018238"/>
<dbReference type="InterPro" id="IPR050494">
    <property type="entry name" value="Ser_Thr_dual-spec_kinase"/>
</dbReference>
<dbReference type="AlphaFoldDB" id="W5NC79"/>
<dbReference type="eggNOG" id="KOG0667">
    <property type="taxonomic scope" value="Eukaryota"/>
</dbReference>
<dbReference type="OMA" id="SIANTIH"/>